<evidence type="ECO:0000313" key="2">
    <source>
        <dbReference type="Proteomes" id="UP000593577"/>
    </source>
</evidence>
<accession>A0A7J8YBX2</accession>
<feature type="non-terminal residue" evidence="1">
    <location>
        <position position="1"/>
    </location>
</feature>
<comment type="caution">
    <text evidence="1">The sequence shown here is derived from an EMBL/GenBank/DDBJ whole genome shotgun (WGS) entry which is preliminary data.</text>
</comment>
<protein>
    <recommendedName>
        <fullName evidence="3">Reverse transcriptase domain-containing protein</fullName>
    </recommendedName>
</protein>
<gene>
    <name evidence="1" type="ORF">Goari_003422</name>
</gene>
<proteinExistence type="predicted"/>
<dbReference type="AlphaFoldDB" id="A0A7J8YBX2"/>
<feature type="non-terminal residue" evidence="1">
    <location>
        <position position="106"/>
    </location>
</feature>
<sequence>IIAKVVDDKNFRGIKLCKKCPLFSRLLFADDSLVFMAATLEIYESIHNLIQEYHEVLGIAGNMKFKTIDQWLNILGIDHKCLLGAIERLEKARARLRKVKMEVDQF</sequence>
<reference evidence="1 2" key="1">
    <citation type="journal article" date="2019" name="Genome Biol. Evol.">
        <title>Insights into the evolution of the New World diploid cottons (Gossypium, subgenus Houzingenia) based on genome sequencing.</title>
        <authorList>
            <person name="Grover C.E."/>
            <person name="Arick M.A. 2nd"/>
            <person name="Thrash A."/>
            <person name="Conover J.L."/>
            <person name="Sanders W.S."/>
            <person name="Peterson D.G."/>
            <person name="Frelichowski J.E."/>
            <person name="Scheffler J.A."/>
            <person name="Scheffler B.E."/>
            <person name="Wendel J.F."/>
        </authorList>
    </citation>
    <scope>NUCLEOTIDE SEQUENCE [LARGE SCALE GENOMIC DNA]</scope>
    <source>
        <strain evidence="1">185</strain>
        <tissue evidence="1">Leaf</tissue>
    </source>
</reference>
<name>A0A7J8YBX2_GOSAI</name>
<organism evidence="1 2">
    <name type="scientific">Gossypium aridum</name>
    <name type="common">American cotton</name>
    <name type="synonym">Erioxylum aridum</name>
    <dbReference type="NCBI Taxonomy" id="34290"/>
    <lineage>
        <taxon>Eukaryota</taxon>
        <taxon>Viridiplantae</taxon>
        <taxon>Streptophyta</taxon>
        <taxon>Embryophyta</taxon>
        <taxon>Tracheophyta</taxon>
        <taxon>Spermatophyta</taxon>
        <taxon>Magnoliopsida</taxon>
        <taxon>eudicotyledons</taxon>
        <taxon>Gunneridae</taxon>
        <taxon>Pentapetalae</taxon>
        <taxon>rosids</taxon>
        <taxon>malvids</taxon>
        <taxon>Malvales</taxon>
        <taxon>Malvaceae</taxon>
        <taxon>Malvoideae</taxon>
        <taxon>Gossypium</taxon>
    </lineage>
</organism>
<keyword evidence="2" id="KW-1185">Reference proteome</keyword>
<dbReference type="Proteomes" id="UP000593577">
    <property type="component" value="Unassembled WGS sequence"/>
</dbReference>
<evidence type="ECO:0008006" key="3">
    <source>
        <dbReference type="Google" id="ProtNLM"/>
    </source>
</evidence>
<evidence type="ECO:0000313" key="1">
    <source>
        <dbReference type="EMBL" id="MBA0696902.1"/>
    </source>
</evidence>
<dbReference type="EMBL" id="JABFAA010000011">
    <property type="protein sequence ID" value="MBA0696902.1"/>
    <property type="molecule type" value="Genomic_DNA"/>
</dbReference>